<dbReference type="HOGENOM" id="CLU_103816_0_0_11"/>
<feature type="domain" description="APS kinase" evidence="2">
    <location>
        <begin position="5"/>
        <end position="78"/>
    </location>
</feature>
<dbReference type="eggNOG" id="COG0529">
    <property type="taxonomic scope" value="Bacteria"/>
</dbReference>
<evidence type="ECO:0000259" key="2">
    <source>
        <dbReference type="Pfam" id="PF01583"/>
    </source>
</evidence>
<evidence type="ECO:0000313" key="4">
    <source>
        <dbReference type="Proteomes" id="UP000007947"/>
    </source>
</evidence>
<keyword evidence="1" id="KW-0808">Transferase</keyword>
<dbReference type="SUPFAM" id="SSF52540">
    <property type="entry name" value="P-loop containing nucleoside triphosphate hydrolases"/>
    <property type="match status" value="1"/>
</dbReference>
<proteinExistence type="predicted"/>
<protein>
    <recommendedName>
        <fullName evidence="2">APS kinase domain-containing protein</fullName>
    </recommendedName>
</protein>
<dbReference type="InterPro" id="IPR027417">
    <property type="entry name" value="P-loop_NTPase"/>
</dbReference>
<gene>
    <name evidence="3" type="ordered locus">MLP_16410</name>
</gene>
<dbReference type="AlphaFoldDB" id="F5XRG5"/>
<evidence type="ECO:0000256" key="1">
    <source>
        <dbReference type="ARBA" id="ARBA00022679"/>
    </source>
</evidence>
<dbReference type="OrthoDB" id="7889077at2"/>
<keyword evidence="4" id="KW-1185">Reference proteome</keyword>
<dbReference type="KEGG" id="mph:MLP_16410"/>
<dbReference type="Pfam" id="PF01583">
    <property type="entry name" value="APS_kinase"/>
    <property type="match status" value="1"/>
</dbReference>
<dbReference type="RefSeq" id="WP_013862538.1">
    <property type="nucleotide sequence ID" value="NC_015635.1"/>
</dbReference>
<dbReference type="InterPro" id="IPR059117">
    <property type="entry name" value="APS_kinase_dom"/>
</dbReference>
<dbReference type="Gene3D" id="3.40.50.300">
    <property type="entry name" value="P-loop containing nucleotide triphosphate hydrolases"/>
    <property type="match status" value="1"/>
</dbReference>
<reference evidence="3 4" key="1">
    <citation type="submission" date="2011-05" db="EMBL/GenBank/DDBJ databases">
        <title>Whole genome sequence of Microlunatus phosphovorus NM-1.</title>
        <authorList>
            <person name="Hosoyama A."/>
            <person name="Sasaki K."/>
            <person name="Harada T."/>
            <person name="Igarashi R."/>
            <person name="Kawakoshi A."/>
            <person name="Sasagawa M."/>
            <person name="Fukada J."/>
            <person name="Nakamura S."/>
            <person name="Katano Y."/>
            <person name="Hanada S."/>
            <person name="Kamagata Y."/>
            <person name="Nakamura N."/>
            <person name="Yamazaki S."/>
            <person name="Fujita N."/>
        </authorList>
    </citation>
    <scope>NUCLEOTIDE SEQUENCE [LARGE SCALE GENOMIC DNA]</scope>
    <source>
        <strain evidence="4">ATCC 700054 / DSM 10555 / JCM 9379 / NBRC 101784 / NCIMB 13414 / VKM Ac-1990 / NM-1</strain>
    </source>
</reference>
<sequence>MPSGALFLNGTVGAGKTTAAEAIGDLLQQRGIPYAVIDLDWLRNAWPAPADDPFNLELELQNLAAVTANFRKAGARVLVLAGVIEKPGDRERYERALDEQFVVCRLVVPIPRIQSRITARHPPGAERDWHLARIGELDSILESAQLDDFVVQIDDAEPPAIAREVLRTVGWTD</sequence>
<name>F5XRG5_MICPN</name>
<dbReference type="STRING" id="1032480.MLP_16410"/>
<organism evidence="3 4">
    <name type="scientific">Microlunatus phosphovorus (strain ATCC 700054 / DSM 10555 / JCM 9379 / NBRC 101784 / NCIMB 13414 / VKM Ac-1990 / NM-1)</name>
    <dbReference type="NCBI Taxonomy" id="1032480"/>
    <lineage>
        <taxon>Bacteria</taxon>
        <taxon>Bacillati</taxon>
        <taxon>Actinomycetota</taxon>
        <taxon>Actinomycetes</taxon>
        <taxon>Propionibacteriales</taxon>
        <taxon>Propionibacteriaceae</taxon>
        <taxon>Microlunatus</taxon>
    </lineage>
</organism>
<evidence type="ECO:0000313" key="3">
    <source>
        <dbReference type="EMBL" id="BAK34655.1"/>
    </source>
</evidence>
<dbReference type="Proteomes" id="UP000007947">
    <property type="component" value="Chromosome"/>
</dbReference>
<dbReference type="EMBL" id="AP012204">
    <property type="protein sequence ID" value="BAK34655.1"/>
    <property type="molecule type" value="Genomic_DNA"/>
</dbReference>
<accession>F5XRG5</accession>